<accession>A0A5S4F719</accession>
<dbReference type="InterPro" id="IPR001296">
    <property type="entry name" value="Glyco_trans_1"/>
</dbReference>
<dbReference type="PANTHER" id="PTHR12526:SF627">
    <property type="entry name" value="D-RHAMNOSYLTRANSFERASE WBPZ"/>
    <property type="match status" value="1"/>
</dbReference>
<gene>
    <name evidence="3" type="ORF">ETD86_33400</name>
</gene>
<comment type="caution">
    <text evidence="3">The sequence shown here is derived from an EMBL/GenBank/DDBJ whole genome shotgun (WGS) entry which is preliminary data.</text>
</comment>
<dbReference type="Proteomes" id="UP000309128">
    <property type="component" value="Unassembled WGS sequence"/>
</dbReference>
<dbReference type="AlphaFoldDB" id="A0A5S4F719"/>
<dbReference type="Pfam" id="PF00534">
    <property type="entry name" value="Glycos_transf_1"/>
    <property type="match status" value="1"/>
</dbReference>
<dbReference type="SUPFAM" id="SSF53756">
    <property type="entry name" value="UDP-Glycosyltransferase/glycogen phosphorylase"/>
    <property type="match status" value="1"/>
</dbReference>
<organism evidence="3 4">
    <name type="scientific">Nonomuraea turkmeniaca</name>
    <dbReference type="NCBI Taxonomy" id="103838"/>
    <lineage>
        <taxon>Bacteria</taxon>
        <taxon>Bacillati</taxon>
        <taxon>Actinomycetota</taxon>
        <taxon>Actinomycetes</taxon>
        <taxon>Streptosporangiales</taxon>
        <taxon>Streptosporangiaceae</taxon>
        <taxon>Nonomuraea</taxon>
    </lineage>
</organism>
<protein>
    <submittedName>
        <fullName evidence="3">Glycosyltransferase family 4 protein</fullName>
    </submittedName>
</protein>
<keyword evidence="4" id="KW-1185">Reference proteome</keyword>
<proteinExistence type="predicted"/>
<evidence type="ECO:0000256" key="1">
    <source>
        <dbReference type="ARBA" id="ARBA00022679"/>
    </source>
</evidence>
<feature type="domain" description="Glycosyl transferase family 1" evidence="2">
    <location>
        <begin position="175"/>
        <end position="305"/>
    </location>
</feature>
<dbReference type="Gene3D" id="3.40.50.2000">
    <property type="entry name" value="Glycogen Phosphorylase B"/>
    <property type="match status" value="2"/>
</dbReference>
<keyword evidence="1 3" id="KW-0808">Transferase</keyword>
<evidence type="ECO:0000313" key="4">
    <source>
        <dbReference type="Proteomes" id="UP000309128"/>
    </source>
</evidence>
<dbReference type="GO" id="GO:0016740">
    <property type="term" value="F:transferase activity"/>
    <property type="evidence" value="ECO:0007669"/>
    <property type="project" value="UniProtKB-KW"/>
</dbReference>
<reference evidence="3 4" key="1">
    <citation type="submission" date="2019-05" db="EMBL/GenBank/DDBJ databases">
        <title>Draft genome sequence of Nonomuraea turkmeniaca DSM 43926.</title>
        <authorList>
            <person name="Saricaoglu S."/>
            <person name="Isik K."/>
        </authorList>
    </citation>
    <scope>NUCLEOTIDE SEQUENCE [LARGE SCALE GENOMIC DNA]</scope>
    <source>
        <strain evidence="3 4">DSM 43926</strain>
    </source>
</reference>
<dbReference type="EMBL" id="VCKY01000139">
    <property type="protein sequence ID" value="TMR12206.1"/>
    <property type="molecule type" value="Genomic_DNA"/>
</dbReference>
<name>A0A5S4F719_9ACTN</name>
<dbReference type="RefSeq" id="WP_138670634.1">
    <property type="nucleotide sequence ID" value="NZ_VCKY01000139.1"/>
</dbReference>
<dbReference type="PANTHER" id="PTHR12526">
    <property type="entry name" value="GLYCOSYLTRANSFERASE"/>
    <property type="match status" value="1"/>
</dbReference>
<dbReference type="OrthoDB" id="570545at2"/>
<evidence type="ECO:0000259" key="2">
    <source>
        <dbReference type="Pfam" id="PF00534"/>
    </source>
</evidence>
<sequence>MKVSLVLPSAYSMRGDVRATLNLASALARRHEVEVISVRRQKEKPFFPVGSNVTMRSVVDVRPGVRHLLPRGQVRTEVALWRVLRGLKCDVLITTRPALGVQAARHAPREVLRIAREWARPAVPAPVKRLYPRLNAVVTATESAQEEWTRLLEGGPAVHSVQDALPAGPWARSRMDNRIVAAGGRWVPAKAYDRLIKAFAIVADKRPDWRLRLYGGGPEERRLRTLVRELDLHNHVYFMGTTPDLAGEFAKASIVANTSRGEDQSMTVLEAMGCGVPVVAFEGARGPTEFVATGYNGVLVPEPDMPESGTMSEADLQLFAAALLALIDDERRRRSLAAGALDTALRHSADEVAEQWEKLITELR</sequence>
<evidence type="ECO:0000313" key="3">
    <source>
        <dbReference type="EMBL" id="TMR12206.1"/>
    </source>
</evidence>